<accession>A0AAQ3NQJ3</accession>
<dbReference type="InterPro" id="IPR050409">
    <property type="entry name" value="E3_ubiq-protein_ligase"/>
</dbReference>
<comment type="pathway">
    <text evidence="2">Protein modification; protein ubiquitination.</text>
</comment>
<gene>
    <name evidence="9" type="ORF">V8G54_017878</name>
</gene>
<dbReference type="InterPro" id="IPR000569">
    <property type="entry name" value="HECT_dom"/>
</dbReference>
<dbReference type="Pfam" id="PF00632">
    <property type="entry name" value="HECT"/>
    <property type="match status" value="1"/>
</dbReference>
<evidence type="ECO:0000256" key="4">
    <source>
        <dbReference type="ARBA" id="ARBA00022679"/>
    </source>
</evidence>
<dbReference type="Proteomes" id="UP001374535">
    <property type="component" value="Chromosome 5"/>
</dbReference>
<evidence type="ECO:0000256" key="1">
    <source>
        <dbReference type="ARBA" id="ARBA00000885"/>
    </source>
</evidence>
<evidence type="ECO:0000259" key="8">
    <source>
        <dbReference type="PROSITE" id="PS50237"/>
    </source>
</evidence>
<evidence type="ECO:0000256" key="5">
    <source>
        <dbReference type="ARBA" id="ARBA00022786"/>
    </source>
</evidence>
<feature type="domain" description="HECT" evidence="8">
    <location>
        <begin position="640"/>
        <end position="833"/>
    </location>
</feature>
<keyword evidence="5 6" id="KW-0833">Ubl conjugation pathway</keyword>
<dbReference type="GO" id="GO:0000209">
    <property type="term" value="P:protein polyubiquitination"/>
    <property type="evidence" value="ECO:0007669"/>
    <property type="project" value="TreeGrafter"/>
</dbReference>
<evidence type="ECO:0000256" key="7">
    <source>
        <dbReference type="SAM" id="MobiDB-lite"/>
    </source>
</evidence>
<evidence type="ECO:0000256" key="6">
    <source>
        <dbReference type="PROSITE-ProRule" id="PRU00104"/>
    </source>
</evidence>
<dbReference type="AlphaFoldDB" id="A0AAQ3NQJ3"/>
<evidence type="ECO:0000313" key="9">
    <source>
        <dbReference type="EMBL" id="WVZ13348.1"/>
    </source>
</evidence>
<dbReference type="GO" id="GO:0006511">
    <property type="term" value="P:ubiquitin-dependent protein catabolic process"/>
    <property type="evidence" value="ECO:0007669"/>
    <property type="project" value="TreeGrafter"/>
</dbReference>
<dbReference type="PROSITE" id="PS50237">
    <property type="entry name" value="HECT"/>
    <property type="match status" value="1"/>
</dbReference>
<dbReference type="InterPro" id="IPR056924">
    <property type="entry name" value="SH3_Tf2-1"/>
</dbReference>
<dbReference type="Pfam" id="PF24626">
    <property type="entry name" value="SH3_Tf2-1"/>
    <property type="match status" value="1"/>
</dbReference>
<feature type="region of interest" description="Disordered" evidence="7">
    <location>
        <begin position="80"/>
        <end position="102"/>
    </location>
</feature>
<organism evidence="9 10">
    <name type="scientific">Vigna mungo</name>
    <name type="common">Black gram</name>
    <name type="synonym">Phaseolus mungo</name>
    <dbReference type="NCBI Taxonomy" id="3915"/>
    <lineage>
        <taxon>Eukaryota</taxon>
        <taxon>Viridiplantae</taxon>
        <taxon>Streptophyta</taxon>
        <taxon>Embryophyta</taxon>
        <taxon>Tracheophyta</taxon>
        <taxon>Spermatophyta</taxon>
        <taxon>Magnoliopsida</taxon>
        <taxon>eudicotyledons</taxon>
        <taxon>Gunneridae</taxon>
        <taxon>Pentapetalae</taxon>
        <taxon>rosids</taxon>
        <taxon>fabids</taxon>
        <taxon>Fabales</taxon>
        <taxon>Fabaceae</taxon>
        <taxon>Papilionoideae</taxon>
        <taxon>50 kb inversion clade</taxon>
        <taxon>NPAAA clade</taxon>
        <taxon>indigoferoid/millettioid clade</taxon>
        <taxon>Phaseoleae</taxon>
        <taxon>Vigna</taxon>
    </lineage>
</organism>
<name>A0AAQ3NQJ3_VIGMU</name>
<proteinExistence type="predicted"/>
<dbReference type="GO" id="GO:0005737">
    <property type="term" value="C:cytoplasm"/>
    <property type="evidence" value="ECO:0007669"/>
    <property type="project" value="TreeGrafter"/>
</dbReference>
<dbReference type="PANTHER" id="PTHR11254:SF424">
    <property type="entry name" value="E3 UBIQUITIN-PROTEIN LIGASE UPL5"/>
    <property type="match status" value="1"/>
</dbReference>
<dbReference type="FunFam" id="3.30.2160.10:FF:000019">
    <property type="entry name" value="E3 ubiquitin-protein ligase UPL5 isoform A"/>
    <property type="match status" value="1"/>
</dbReference>
<dbReference type="GO" id="GO:0061630">
    <property type="term" value="F:ubiquitin protein ligase activity"/>
    <property type="evidence" value="ECO:0007669"/>
    <property type="project" value="UniProtKB-EC"/>
</dbReference>
<dbReference type="EMBL" id="CP144696">
    <property type="protein sequence ID" value="WVZ13348.1"/>
    <property type="molecule type" value="Genomic_DNA"/>
</dbReference>
<comment type="catalytic activity">
    <reaction evidence="1">
        <text>S-ubiquitinyl-[E2 ubiquitin-conjugating enzyme]-L-cysteine + [acceptor protein]-L-lysine = [E2 ubiquitin-conjugating enzyme]-L-cysteine + N(6)-ubiquitinyl-[acceptor protein]-L-lysine.</text>
        <dbReference type="EC" id="2.3.2.26"/>
    </reaction>
</comment>
<keyword evidence="10" id="KW-1185">Reference proteome</keyword>
<dbReference type="SMART" id="SM00119">
    <property type="entry name" value="HECTc"/>
    <property type="match status" value="1"/>
</dbReference>
<comment type="caution">
    <text evidence="6">Lacks conserved residue(s) required for the propagation of feature annotation.</text>
</comment>
<evidence type="ECO:0000313" key="10">
    <source>
        <dbReference type="Proteomes" id="UP001374535"/>
    </source>
</evidence>
<dbReference type="SUPFAM" id="SSF56204">
    <property type="entry name" value="Hect, E3 ligase catalytic domain"/>
    <property type="match status" value="1"/>
</dbReference>
<dbReference type="InterPro" id="IPR035983">
    <property type="entry name" value="Hect_E3_ubiquitin_ligase"/>
</dbReference>
<dbReference type="Gene3D" id="3.30.2410.10">
    <property type="entry name" value="Hect, E3 ligase catalytic domain"/>
    <property type="match status" value="1"/>
</dbReference>
<evidence type="ECO:0000256" key="2">
    <source>
        <dbReference type="ARBA" id="ARBA00004906"/>
    </source>
</evidence>
<sequence length="875" mass="99818">MPPKKKGSEVRTGEPENTIVMDARVEIVEGELEQMRVVMEKIRLQAIQNQSAIKMMCKEAAINQSKLVALMTCSCEKIPHMEGESSVGPKNKESSSGGSDLKSLKRDALDEFRQSMKKVELPMFDGEDPVSWITRAEIYFRVQGTSSAMRVNLAQLCMEGATIHFFNTPLNDYDELTWEDLMKDMVVWVRGSVFEQLTSLAQIRNSHVVSPLMRGKMINEQEPLTEDDMRKKKHNQEAIRVTRLAQIFQGASFPKTKGLDLLDRGKGGLYFKCGGPYNPMQQCPVKQLRFILVGDEIQMEYDDGENVSGNVCVVEEGDTSGEGLVEAIEGLDFVVDAYLFDLEDIDMILGIPWLVSLAKWLVIAEIFVREVVRLHDVPNSIDLRQLKNHLLRAQRRMKAQGNKHLTDRSFDVGEMVFLKLKQHRQNSVVARIYPKLSSRYYCPFEILERISEVAYSLKLPLSSRIHPVFHVSILKKMVGNYKTMEELPTGFEDDGAEIIEPMSVLAFRSVIEGKCKLASLYPYKGVGCFLDFNCDLWVMKHQPYCYTMDYRKGVCVTYTLAIQDNDEVITDVRTPIGETDFPLMIGLCQACNLYLFNLALEVLTRNLPKSFLKGDIVLIEESRGLVKREQLWTSKVHPLHLEYFSFAGRVIALALMHRVQVGIVFDRVFFLQLAGSYIVLEDIRSADPCLYTSCKQILDMDADFIDSDELGLTFVREVEELGQRKVVELCPGGKNLVVNSKNRDKYVELLIQDRFVTSISEQVSHFAKGFADILSNSKLQQYFFQSLDLEDLDWMLHGSEDTLSVEDWKAHTEYNGYSETDIQISWFWEWVTSTCSVMFFKAVSASILSTEKSVLLPWYFLESITMVVTLKCPFP</sequence>
<dbReference type="EC" id="2.3.2.26" evidence="3"/>
<dbReference type="Gene3D" id="3.30.2160.10">
    <property type="entry name" value="Hect, E3 ligase catalytic domain"/>
    <property type="match status" value="1"/>
</dbReference>
<evidence type="ECO:0000256" key="3">
    <source>
        <dbReference type="ARBA" id="ARBA00012485"/>
    </source>
</evidence>
<dbReference type="Gene3D" id="3.90.1750.10">
    <property type="entry name" value="Hect, E3 ligase catalytic domains"/>
    <property type="match status" value="1"/>
</dbReference>
<dbReference type="PANTHER" id="PTHR11254">
    <property type="entry name" value="HECT DOMAIN UBIQUITIN-PROTEIN LIGASE"/>
    <property type="match status" value="1"/>
</dbReference>
<reference evidence="9 10" key="1">
    <citation type="journal article" date="2023" name="Life. Sci Alliance">
        <title>Evolutionary insights into 3D genome organization and epigenetic landscape of Vigna mungo.</title>
        <authorList>
            <person name="Junaid A."/>
            <person name="Singh B."/>
            <person name="Bhatia S."/>
        </authorList>
    </citation>
    <scope>NUCLEOTIDE SEQUENCE [LARGE SCALE GENOMIC DNA]</scope>
    <source>
        <strain evidence="9">Urdbean</strain>
    </source>
</reference>
<keyword evidence="4" id="KW-0808">Transferase</keyword>
<protein>
    <recommendedName>
        <fullName evidence="3">HECT-type E3 ubiquitin transferase</fullName>
        <ecNumber evidence="3">2.3.2.26</ecNumber>
    </recommendedName>
</protein>